<proteinExistence type="predicted"/>
<dbReference type="Proteomes" id="UP000663879">
    <property type="component" value="Unassembled WGS sequence"/>
</dbReference>
<dbReference type="AlphaFoldDB" id="A0A813M7M9"/>
<reference evidence="3" key="1">
    <citation type="submission" date="2021-02" db="EMBL/GenBank/DDBJ databases">
        <authorList>
            <person name="Nowell W R."/>
        </authorList>
    </citation>
    <scope>NUCLEOTIDE SEQUENCE</scope>
    <source>
        <strain evidence="3">Ploen Becks lab</strain>
    </source>
</reference>
<organism evidence="3 4">
    <name type="scientific">Brachionus calyciflorus</name>
    <dbReference type="NCBI Taxonomy" id="104777"/>
    <lineage>
        <taxon>Eukaryota</taxon>
        <taxon>Metazoa</taxon>
        <taxon>Spiralia</taxon>
        <taxon>Gnathifera</taxon>
        <taxon>Rotifera</taxon>
        <taxon>Eurotatoria</taxon>
        <taxon>Monogononta</taxon>
        <taxon>Pseudotrocha</taxon>
        <taxon>Ploima</taxon>
        <taxon>Brachionidae</taxon>
        <taxon>Brachionus</taxon>
    </lineage>
</organism>
<dbReference type="EMBL" id="CAJNOC010000085">
    <property type="protein sequence ID" value="CAF0713639.1"/>
    <property type="molecule type" value="Genomic_DNA"/>
</dbReference>
<feature type="domain" description="WH1" evidence="2">
    <location>
        <begin position="24"/>
        <end position="133"/>
    </location>
</feature>
<feature type="region of interest" description="Disordered" evidence="1">
    <location>
        <begin position="462"/>
        <end position="504"/>
    </location>
</feature>
<keyword evidence="4" id="KW-1185">Reference proteome</keyword>
<feature type="compositionally biased region" description="Basic residues" evidence="1">
    <location>
        <begin position="495"/>
        <end position="504"/>
    </location>
</feature>
<feature type="region of interest" description="Disordered" evidence="1">
    <location>
        <begin position="177"/>
        <end position="204"/>
    </location>
</feature>
<sequence>MPALYRSKSFRRVEENNTFLTDFLEKNNLKVLATAAAQLFISAPHLDKWFKSSTGTICFLKNFTNKGSYYFRLYSLMQGQLWEQEMNAPFLYHKASPLFHYLTVNRFSYGFKFICEDEAERFYSCIKKTIENYNEQKIKENNQAGLSDKGNRPLRLSRRNLSADLCGSYLTASQNLLNNPKSEFPDGENSAKKHKSRRNESAGKINKNAISCPFRCSSTDLSVQKSDENSLEKVENTETIETHNQVHKYSAIVKRALSSASQTSTSTKQINVSISQHQTKMLTGSTSTINTISLNGQDLHSSPETIQSTPKLPLKHKELTESEIINDLLIKFNVSINKKMIKILKDYINQYGGLEKFKKAMENRDEFMKLNAYVAATNANLIRETVIKQQNRYQTVYPMNPLTPPSPILASKPSYPTPTTPIVANKKYEPLTPFSINSKNSIQSERTPIRTNPLILNCIQQTNRPQTPSPLRQSQISKLNSSGSSTLDSNAPPKPPRRSSLKGH</sequence>
<evidence type="ECO:0000256" key="1">
    <source>
        <dbReference type="SAM" id="MobiDB-lite"/>
    </source>
</evidence>
<evidence type="ECO:0000313" key="4">
    <source>
        <dbReference type="Proteomes" id="UP000663879"/>
    </source>
</evidence>
<dbReference type="InterPro" id="IPR011993">
    <property type="entry name" value="PH-like_dom_sf"/>
</dbReference>
<dbReference type="InterPro" id="IPR000697">
    <property type="entry name" value="WH1/EVH1_dom"/>
</dbReference>
<comment type="caution">
    <text evidence="3">The sequence shown here is derived from an EMBL/GenBank/DDBJ whole genome shotgun (WGS) entry which is preliminary data.</text>
</comment>
<dbReference type="SUPFAM" id="SSF50729">
    <property type="entry name" value="PH domain-like"/>
    <property type="match status" value="1"/>
</dbReference>
<accession>A0A813M7M9</accession>
<feature type="compositionally biased region" description="Polar residues" evidence="1">
    <location>
        <begin position="462"/>
        <end position="489"/>
    </location>
</feature>
<dbReference type="Pfam" id="PF00568">
    <property type="entry name" value="WH1"/>
    <property type="match status" value="1"/>
</dbReference>
<dbReference type="SMART" id="SM00461">
    <property type="entry name" value="WH1"/>
    <property type="match status" value="1"/>
</dbReference>
<gene>
    <name evidence="3" type="ORF">OXX778_LOCUS1363</name>
</gene>
<evidence type="ECO:0000259" key="2">
    <source>
        <dbReference type="PROSITE" id="PS50229"/>
    </source>
</evidence>
<dbReference type="PROSITE" id="PS50229">
    <property type="entry name" value="WH1"/>
    <property type="match status" value="1"/>
</dbReference>
<dbReference type="Gene3D" id="2.30.29.30">
    <property type="entry name" value="Pleckstrin-homology domain (PH domain)/Phosphotyrosine-binding domain (PTB)"/>
    <property type="match status" value="1"/>
</dbReference>
<protein>
    <recommendedName>
        <fullName evidence="2">WH1 domain-containing protein</fullName>
    </recommendedName>
</protein>
<dbReference type="OrthoDB" id="8963340at2759"/>
<evidence type="ECO:0000313" key="3">
    <source>
        <dbReference type="EMBL" id="CAF0713639.1"/>
    </source>
</evidence>
<name>A0A813M7M9_9BILA</name>